<dbReference type="GO" id="GO:0016620">
    <property type="term" value="F:oxidoreductase activity, acting on the aldehyde or oxo group of donors, NAD or NADP as acceptor"/>
    <property type="evidence" value="ECO:0007669"/>
    <property type="project" value="InterPro"/>
</dbReference>
<protein>
    <submittedName>
        <fullName evidence="6">Aldehyde dehydrogenase</fullName>
    </submittedName>
</protein>
<dbReference type="Gene3D" id="3.40.309.10">
    <property type="entry name" value="Aldehyde Dehydrogenase, Chain A, domain 2"/>
    <property type="match status" value="1"/>
</dbReference>
<dbReference type="AlphaFoldDB" id="A0A1Y3PNA9"/>
<feature type="active site" evidence="3">
    <location>
        <position position="249"/>
    </location>
</feature>
<dbReference type="Pfam" id="PF00171">
    <property type="entry name" value="Aldedh"/>
    <property type="match status" value="1"/>
</dbReference>
<comment type="similarity">
    <text evidence="1 4">Belongs to the aldehyde dehydrogenase family.</text>
</comment>
<dbReference type="InterPro" id="IPR029510">
    <property type="entry name" value="Ald_DH_CS_GLU"/>
</dbReference>
<evidence type="ECO:0000313" key="6">
    <source>
        <dbReference type="EMBL" id="OUM88810.1"/>
    </source>
</evidence>
<evidence type="ECO:0000313" key="7">
    <source>
        <dbReference type="Proteomes" id="UP000196475"/>
    </source>
</evidence>
<dbReference type="SUPFAM" id="SSF53720">
    <property type="entry name" value="ALDH-like"/>
    <property type="match status" value="1"/>
</dbReference>
<dbReference type="FunFam" id="3.40.605.10:FF:000007">
    <property type="entry name" value="NAD/NADP-dependent betaine aldehyde dehydrogenase"/>
    <property type="match status" value="1"/>
</dbReference>
<reference evidence="7" key="1">
    <citation type="submission" date="2016-06" db="EMBL/GenBank/DDBJ databases">
        <authorList>
            <person name="Nascimento L."/>
            <person name="Pereira R.V."/>
            <person name="Martins L.F."/>
            <person name="Quaggio R.B."/>
            <person name="Silva A.M."/>
            <person name="Setubal J.C."/>
        </authorList>
    </citation>
    <scope>NUCLEOTIDE SEQUENCE [LARGE SCALE GENOMIC DNA]</scope>
</reference>
<evidence type="ECO:0000256" key="3">
    <source>
        <dbReference type="PROSITE-ProRule" id="PRU10007"/>
    </source>
</evidence>
<evidence type="ECO:0000256" key="2">
    <source>
        <dbReference type="ARBA" id="ARBA00023002"/>
    </source>
</evidence>
<dbReference type="EMBL" id="LZRT01000056">
    <property type="protein sequence ID" value="OUM88810.1"/>
    <property type="molecule type" value="Genomic_DNA"/>
</dbReference>
<evidence type="ECO:0000256" key="1">
    <source>
        <dbReference type="ARBA" id="ARBA00009986"/>
    </source>
</evidence>
<evidence type="ECO:0000259" key="5">
    <source>
        <dbReference type="Pfam" id="PF00171"/>
    </source>
</evidence>
<organism evidence="6 7">
    <name type="scientific">Bacillus thermozeamaize</name>
    <dbReference type="NCBI Taxonomy" id="230954"/>
    <lineage>
        <taxon>Bacteria</taxon>
        <taxon>Bacillati</taxon>
        <taxon>Bacillota</taxon>
        <taxon>Bacilli</taxon>
        <taxon>Bacillales</taxon>
        <taxon>Bacillaceae</taxon>
        <taxon>Bacillus</taxon>
    </lineage>
</organism>
<gene>
    <name evidence="6" type="ORF">BAA01_14370</name>
</gene>
<dbReference type="CDD" id="cd07109">
    <property type="entry name" value="ALDH_AAS00426"/>
    <property type="match status" value="1"/>
</dbReference>
<dbReference type="Proteomes" id="UP000196475">
    <property type="component" value="Unassembled WGS sequence"/>
</dbReference>
<proteinExistence type="inferred from homology"/>
<dbReference type="FunFam" id="3.40.309.10:FF:000012">
    <property type="entry name" value="Betaine aldehyde dehydrogenase"/>
    <property type="match status" value="1"/>
</dbReference>
<dbReference type="Gene3D" id="3.40.605.10">
    <property type="entry name" value="Aldehyde Dehydrogenase, Chain A, domain 1"/>
    <property type="match status" value="1"/>
</dbReference>
<dbReference type="InterPro" id="IPR016162">
    <property type="entry name" value="Ald_DH_N"/>
</dbReference>
<dbReference type="InterPro" id="IPR016163">
    <property type="entry name" value="Ald_DH_C"/>
</dbReference>
<dbReference type="PROSITE" id="PS00687">
    <property type="entry name" value="ALDEHYDE_DEHYDR_GLU"/>
    <property type="match status" value="1"/>
</dbReference>
<comment type="caution">
    <text evidence="6">The sequence shown here is derived from an EMBL/GenBank/DDBJ whole genome shotgun (WGS) entry which is preliminary data.</text>
</comment>
<evidence type="ECO:0000256" key="4">
    <source>
        <dbReference type="RuleBase" id="RU003345"/>
    </source>
</evidence>
<dbReference type="PANTHER" id="PTHR11699">
    <property type="entry name" value="ALDEHYDE DEHYDROGENASE-RELATED"/>
    <property type="match status" value="1"/>
</dbReference>
<accession>A0A1Y3PNA9</accession>
<dbReference type="InterPro" id="IPR016161">
    <property type="entry name" value="Ald_DH/histidinol_DH"/>
</dbReference>
<keyword evidence="2 4" id="KW-0560">Oxidoreductase</keyword>
<sequence length="486" mass="52467">MRKYQMYIDGQWCDSSSGETMVSIDPGNGEPLAEVPRGTAEDVAKAVAAARKAFESPAWSDIPPVERGRFLFKMAERIRGRKEELARLESLDTGKPISQARTDVEVAARYCEYYGSVADKLLGETIPIRPDVLDYTLREPLGVSAQIIPWNYPIQIAMRGIAPALATGNTVVVKPAEDTPMTALEVARIAEEIGLPAGVLNVVTGYGPEAGAALAGHPDINQLTFTGSVATGTQVMKAAAENVVPVTLELGGKSPNIVFADADLEEAAAWVVRSITQNAGQTCSAGSRLLVQKSIHEPFVRRVVEKMEQLTLGHGLSDPDVGPIISKKQLDRILGYMKVVKEEGSVILTGGEVATEGELSKGFFFKPTVIDKVKPQDRLACEEVFGPVLSVLTFETAEEAIHLANSTEYGLVAAIWTTNIHTAHYLAQKIRAGQIFINNYGAGGGVEMPFGGYRKSGFGREKGLEALRYYTQVKNVALRFNRGSQA</sequence>
<feature type="domain" description="Aldehyde dehydrogenase" evidence="5">
    <location>
        <begin position="12"/>
        <end position="476"/>
    </location>
</feature>
<dbReference type="InterPro" id="IPR015590">
    <property type="entry name" value="Aldehyde_DH_dom"/>
</dbReference>
<name>A0A1Y3PNA9_9BACI</name>